<keyword evidence="2" id="KW-1185">Reference proteome</keyword>
<protein>
    <submittedName>
        <fullName evidence="1">Uncharacterized protein</fullName>
    </submittedName>
</protein>
<evidence type="ECO:0000313" key="2">
    <source>
        <dbReference type="Proteomes" id="UP001469553"/>
    </source>
</evidence>
<reference evidence="1 2" key="1">
    <citation type="submission" date="2021-06" db="EMBL/GenBank/DDBJ databases">
        <authorList>
            <person name="Palmer J.M."/>
        </authorList>
    </citation>
    <scope>NUCLEOTIDE SEQUENCE [LARGE SCALE GENOMIC DNA]</scope>
    <source>
        <strain evidence="1 2">AS_MEX2019</strain>
        <tissue evidence="1">Muscle</tissue>
    </source>
</reference>
<sequence>MFGFSSALQRSELQIRYVVYFTHHSYFNSTNKLLCFSRLLRCLFQQGRPVAQWRKACSPDNSRWTLPTCLNFAEDEALGETFCMIHQNSSREHQTSCCTHWHHLLKQFPLNAEAQQDTFFSTSTNKPAKR</sequence>
<gene>
    <name evidence="1" type="ORF">AMECASPLE_015968</name>
</gene>
<dbReference type="EMBL" id="JAHRIP010076381">
    <property type="protein sequence ID" value="MEQ2311083.1"/>
    <property type="molecule type" value="Genomic_DNA"/>
</dbReference>
<name>A0ABV0ZXV0_9TELE</name>
<accession>A0ABV0ZXV0</accession>
<dbReference type="Proteomes" id="UP001469553">
    <property type="component" value="Unassembled WGS sequence"/>
</dbReference>
<organism evidence="1 2">
    <name type="scientific">Ameca splendens</name>
    <dbReference type="NCBI Taxonomy" id="208324"/>
    <lineage>
        <taxon>Eukaryota</taxon>
        <taxon>Metazoa</taxon>
        <taxon>Chordata</taxon>
        <taxon>Craniata</taxon>
        <taxon>Vertebrata</taxon>
        <taxon>Euteleostomi</taxon>
        <taxon>Actinopterygii</taxon>
        <taxon>Neopterygii</taxon>
        <taxon>Teleostei</taxon>
        <taxon>Neoteleostei</taxon>
        <taxon>Acanthomorphata</taxon>
        <taxon>Ovalentaria</taxon>
        <taxon>Atherinomorphae</taxon>
        <taxon>Cyprinodontiformes</taxon>
        <taxon>Goodeidae</taxon>
        <taxon>Ameca</taxon>
    </lineage>
</organism>
<evidence type="ECO:0000313" key="1">
    <source>
        <dbReference type="EMBL" id="MEQ2311083.1"/>
    </source>
</evidence>
<comment type="caution">
    <text evidence="1">The sequence shown here is derived from an EMBL/GenBank/DDBJ whole genome shotgun (WGS) entry which is preliminary data.</text>
</comment>
<proteinExistence type="predicted"/>